<proteinExistence type="predicted"/>
<keyword evidence="2" id="KW-1185">Reference proteome</keyword>
<accession>A0ABR9EGD8</accession>
<sequence>MKWFMVLVSVFMCTQTVAVDKWRGLLEIQPHVFLTIGFNVDPVQNKMTLDSPNQGKFGKSPTEYTVSDSVISFKDTDLQAEFKGRIEGNTLVGSFIQGQTMPLTLHKLSEQDLKQLKYEGAYQGELDINGKPLPVIVQVAVTKEGFYSSLDSPAQQSFGIPLNKFTIDNQKMTFSSKMIGAQFSGKLGKEGYQGKFVQGFEMPLTLKKKRL</sequence>
<organism evidence="1 2">
    <name type="scientific">Pseudoalteromonas aurantia 208</name>
    <dbReference type="NCBI Taxonomy" id="1314867"/>
    <lineage>
        <taxon>Bacteria</taxon>
        <taxon>Pseudomonadati</taxon>
        <taxon>Pseudomonadota</taxon>
        <taxon>Gammaproteobacteria</taxon>
        <taxon>Alteromonadales</taxon>
        <taxon>Pseudoalteromonadaceae</taxon>
        <taxon>Pseudoalteromonas</taxon>
    </lineage>
</organism>
<name>A0ABR9EGD8_9GAMM</name>
<evidence type="ECO:0000313" key="1">
    <source>
        <dbReference type="EMBL" id="MBE0369892.1"/>
    </source>
</evidence>
<dbReference type="RefSeq" id="WP_192509077.1">
    <property type="nucleotide sequence ID" value="NZ_AQGV01000014.1"/>
</dbReference>
<comment type="caution">
    <text evidence="1">The sequence shown here is derived from an EMBL/GenBank/DDBJ whole genome shotgun (WGS) entry which is preliminary data.</text>
</comment>
<evidence type="ECO:0008006" key="3">
    <source>
        <dbReference type="Google" id="ProtNLM"/>
    </source>
</evidence>
<evidence type="ECO:0000313" key="2">
    <source>
        <dbReference type="Proteomes" id="UP000615755"/>
    </source>
</evidence>
<gene>
    <name evidence="1" type="ORF">PAUR_a4486</name>
</gene>
<reference evidence="1 2" key="1">
    <citation type="submission" date="2015-03" db="EMBL/GenBank/DDBJ databases">
        <title>Genome sequence of Pseudoalteromonas aurantia.</title>
        <authorList>
            <person name="Xie B.-B."/>
            <person name="Rong J.-C."/>
            <person name="Qin Q.-L."/>
            <person name="Zhang Y.-Z."/>
        </authorList>
    </citation>
    <scope>NUCLEOTIDE SEQUENCE [LARGE SCALE GENOMIC DNA]</scope>
    <source>
        <strain evidence="1 2">208</strain>
    </source>
</reference>
<dbReference type="Proteomes" id="UP000615755">
    <property type="component" value="Unassembled WGS sequence"/>
</dbReference>
<protein>
    <recommendedName>
        <fullName evidence="3">Lipid/polyisoprenoid-binding YceI-like domain-containing protein</fullName>
    </recommendedName>
</protein>
<dbReference type="EMBL" id="AQGV01000014">
    <property type="protein sequence ID" value="MBE0369892.1"/>
    <property type="molecule type" value="Genomic_DNA"/>
</dbReference>